<feature type="region of interest" description="Disordered" evidence="4">
    <location>
        <begin position="1"/>
        <end position="20"/>
    </location>
</feature>
<evidence type="ECO:0000256" key="3">
    <source>
        <dbReference type="PROSITE-ProRule" id="PRU00221"/>
    </source>
</evidence>
<dbReference type="SMART" id="SM00320">
    <property type="entry name" value="WD40"/>
    <property type="match status" value="6"/>
</dbReference>
<name>A0ABS8RRL1_DATST</name>
<evidence type="ECO:0000256" key="1">
    <source>
        <dbReference type="ARBA" id="ARBA00022574"/>
    </source>
</evidence>
<dbReference type="Pfam" id="PF25437">
    <property type="entry name" value="BRWD1_N"/>
    <property type="match status" value="1"/>
</dbReference>
<dbReference type="InterPro" id="IPR057452">
    <property type="entry name" value="BRWD/PHIP_N"/>
</dbReference>
<dbReference type="PROSITE" id="PS50294">
    <property type="entry name" value="WD_REPEATS_REGION"/>
    <property type="match status" value="4"/>
</dbReference>
<dbReference type="InterPro" id="IPR036322">
    <property type="entry name" value="WD40_repeat_dom_sf"/>
</dbReference>
<dbReference type="CDD" id="cd00200">
    <property type="entry name" value="WD40"/>
    <property type="match status" value="1"/>
</dbReference>
<dbReference type="InterPro" id="IPR019775">
    <property type="entry name" value="WD40_repeat_CS"/>
</dbReference>
<dbReference type="PROSITE" id="PS00678">
    <property type="entry name" value="WD_REPEATS_1"/>
    <property type="match status" value="1"/>
</dbReference>
<evidence type="ECO:0000313" key="7">
    <source>
        <dbReference type="Proteomes" id="UP000823775"/>
    </source>
</evidence>
<dbReference type="PROSITE" id="PS50082">
    <property type="entry name" value="WD_REPEATS_2"/>
    <property type="match status" value="4"/>
</dbReference>
<accession>A0ABS8RRL1</accession>
<feature type="repeat" description="WD" evidence="3">
    <location>
        <begin position="430"/>
        <end position="462"/>
    </location>
</feature>
<dbReference type="Gene3D" id="2.130.10.10">
    <property type="entry name" value="YVTN repeat-like/Quinoprotein amine dehydrogenase"/>
    <property type="match status" value="3"/>
</dbReference>
<evidence type="ECO:0000256" key="2">
    <source>
        <dbReference type="ARBA" id="ARBA00022737"/>
    </source>
</evidence>
<proteinExistence type="predicted"/>
<evidence type="ECO:0000313" key="6">
    <source>
        <dbReference type="EMBL" id="MCD7449440.1"/>
    </source>
</evidence>
<dbReference type="PRINTS" id="PR00320">
    <property type="entry name" value="GPROTEINBRPT"/>
</dbReference>
<feature type="repeat" description="WD" evidence="3">
    <location>
        <begin position="359"/>
        <end position="403"/>
    </location>
</feature>
<dbReference type="PANTHER" id="PTHR16266:SF30">
    <property type="entry name" value="BROMODOMAIN AND WD REPEAT-CONTAINING PROTEIN 3-LIKE ISOFORM X1"/>
    <property type="match status" value="1"/>
</dbReference>
<gene>
    <name evidence="6" type="ORF">HAX54_052147</name>
</gene>
<dbReference type="EMBL" id="JACEIK010000094">
    <property type="protein sequence ID" value="MCD7449440.1"/>
    <property type="molecule type" value="Genomic_DNA"/>
</dbReference>
<dbReference type="Pfam" id="PF00400">
    <property type="entry name" value="WD40"/>
    <property type="match status" value="5"/>
</dbReference>
<dbReference type="InterPro" id="IPR020472">
    <property type="entry name" value="WD40_PAC1"/>
</dbReference>
<sequence length="756" mass="84244">MDSGKCTSRNGTSSSMAPTSFLNSVHTKSLFEEEERFAEHVTIKDVNIDLREVYYLIIHFLSSGPCQKTFGIFCDELLEHELLPRRYHAWYSRKGVLSRDEDDDGVSFSLNYDDLFCVLVFALSSSLISSSVTRLDLITVNLRQPKIDQFADYRYPHVEKDHLVKLLKQLLLSSGPPLQCGGGDAPGAADVPTLLGSGPFSLLACERNKVNKQAQSLPSHLRWPHMQANQVHGLTLREIGGGFPKHHRAPSIRLASYAVAKPSTMVQKMQNIKKLRGHRDAVYCAIFDRTGRYVITGSDDRLVKVWSMETGLCLASCRGHEGDITDLAVSSNNALVASASNDYSIRVWRLPDGLPISVLRGHTGAVTAIAFTPKTNSVYQLLSSSDDGTCRIWDARYSQCVPRVYSPRPKDNVSVRSNGTTATNILSSSNTSHSHQILCCAYNANGTVFVTGSSDTLARVWSACKFSPDHPEELNHEIDTLSGHENDVNYVQFSGCAVASRSSTSDSFAEDSIPKFRNSWFSHDNIVTCSRDGSAIIWTPKPRKSSNAYYRMYALLYPICWTLIHHTITSGKHGRSWGKAYHLKVPPPPMPPQPPRGGPRQRFRPTPRDCRICVWNASDGSLVHSLTGHAQSTYVLDVHPFNPRIAMSAGYDGKTILWDIWEGIPIRTYDIGRFKLVDGKFSQDGTSIVLSDDVGQIYLLNTGQGESQKDAKYDQFFLGDYRPLIQDAQGNVLDQETQLAPYRRNMQDLLCDSSRY</sequence>
<feature type="repeat" description="WD" evidence="3">
    <location>
        <begin position="275"/>
        <end position="316"/>
    </location>
</feature>
<dbReference type="PANTHER" id="PTHR16266">
    <property type="entry name" value="WD REPEAT DOMAIN 9"/>
    <property type="match status" value="1"/>
</dbReference>
<dbReference type="InterPro" id="IPR015943">
    <property type="entry name" value="WD40/YVTN_repeat-like_dom_sf"/>
</dbReference>
<comment type="caution">
    <text evidence="6">The sequence shown here is derived from an EMBL/GenBank/DDBJ whole genome shotgun (WGS) entry which is preliminary data.</text>
</comment>
<evidence type="ECO:0000256" key="4">
    <source>
        <dbReference type="SAM" id="MobiDB-lite"/>
    </source>
</evidence>
<dbReference type="InterPro" id="IPR052060">
    <property type="entry name" value="Bromo_WD_repeat"/>
</dbReference>
<dbReference type="SUPFAM" id="SSF50978">
    <property type="entry name" value="WD40 repeat-like"/>
    <property type="match status" value="1"/>
</dbReference>
<feature type="repeat" description="WD" evidence="3">
    <location>
        <begin position="317"/>
        <end position="358"/>
    </location>
</feature>
<evidence type="ECO:0000259" key="5">
    <source>
        <dbReference type="Pfam" id="PF25437"/>
    </source>
</evidence>
<feature type="domain" description="BRWD/PHIP N-terminal" evidence="5">
    <location>
        <begin position="42"/>
        <end position="115"/>
    </location>
</feature>
<dbReference type="Proteomes" id="UP000823775">
    <property type="component" value="Unassembled WGS sequence"/>
</dbReference>
<reference evidence="6 7" key="1">
    <citation type="journal article" date="2021" name="BMC Genomics">
        <title>Datura genome reveals duplications of psychoactive alkaloid biosynthetic genes and high mutation rate following tissue culture.</title>
        <authorList>
            <person name="Rajewski A."/>
            <person name="Carter-House D."/>
            <person name="Stajich J."/>
            <person name="Litt A."/>
        </authorList>
    </citation>
    <scope>NUCLEOTIDE SEQUENCE [LARGE SCALE GENOMIC DNA]</scope>
    <source>
        <strain evidence="6">AR-01</strain>
    </source>
</reference>
<keyword evidence="1 3" id="KW-0853">WD repeat</keyword>
<protein>
    <recommendedName>
        <fullName evidence="5">BRWD/PHIP N-terminal domain-containing protein</fullName>
    </recommendedName>
</protein>
<organism evidence="6 7">
    <name type="scientific">Datura stramonium</name>
    <name type="common">Jimsonweed</name>
    <name type="synonym">Common thornapple</name>
    <dbReference type="NCBI Taxonomy" id="4076"/>
    <lineage>
        <taxon>Eukaryota</taxon>
        <taxon>Viridiplantae</taxon>
        <taxon>Streptophyta</taxon>
        <taxon>Embryophyta</taxon>
        <taxon>Tracheophyta</taxon>
        <taxon>Spermatophyta</taxon>
        <taxon>Magnoliopsida</taxon>
        <taxon>eudicotyledons</taxon>
        <taxon>Gunneridae</taxon>
        <taxon>Pentapetalae</taxon>
        <taxon>asterids</taxon>
        <taxon>lamiids</taxon>
        <taxon>Solanales</taxon>
        <taxon>Solanaceae</taxon>
        <taxon>Solanoideae</taxon>
        <taxon>Datureae</taxon>
        <taxon>Datura</taxon>
    </lineage>
</organism>
<keyword evidence="7" id="KW-1185">Reference proteome</keyword>
<dbReference type="InterPro" id="IPR001680">
    <property type="entry name" value="WD40_rpt"/>
</dbReference>
<keyword evidence="2" id="KW-0677">Repeat</keyword>